<proteinExistence type="inferred from homology"/>
<dbReference type="EMBL" id="JAGGLB010000004">
    <property type="protein sequence ID" value="MBP1990297.1"/>
    <property type="molecule type" value="Genomic_DNA"/>
</dbReference>
<reference evidence="3 4" key="1">
    <citation type="submission" date="2021-03" db="EMBL/GenBank/DDBJ databases">
        <title>Genomic Encyclopedia of Type Strains, Phase IV (KMG-IV): sequencing the most valuable type-strain genomes for metagenomic binning, comparative biology and taxonomic classification.</title>
        <authorList>
            <person name="Goeker M."/>
        </authorList>
    </citation>
    <scope>NUCLEOTIDE SEQUENCE [LARGE SCALE GENOMIC DNA]</scope>
    <source>
        <strain evidence="3 4">DSM 26048</strain>
    </source>
</reference>
<evidence type="ECO:0000259" key="2">
    <source>
        <dbReference type="Pfam" id="PF02397"/>
    </source>
</evidence>
<accession>A0ABS4IRU6</accession>
<sequence length="209" mass="23699">MKIYMLVKRFLDVVFAIVLLILSSPVMLCVAIAIKLESKGDALFKQSRPGKQGKIFKVYKFRSMRAEVGADGKPLPDMNRITRVGAFIRKTSLDELPQLFNVVRGEMSFIGPRPLLVEYLAHYSPEQMRRHHVTPGISGWAQVNGRNAISWEEKFKLDVWYVDHCSFSLDVKIVAITIKSVLFRKGVNSSNSETMPFFVGKENTKMVDG</sequence>
<organism evidence="3 4">
    <name type="scientific">Paenibacillus eucommiae</name>
    <dbReference type="NCBI Taxonomy" id="1355755"/>
    <lineage>
        <taxon>Bacteria</taxon>
        <taxon>Bacillati</taxon>
        <taxon>Bacillota</taxon>
        <taxon>Bacilli</taxon>
        <taxon>Bacillales</taxon>
        <taxon>Paenibacillaceae</taxon>
        <taxon>Paenibacillus</taxon>
    </lineage>
</organism>
<evidence type="ECO:0000256" key="1">
    <source>
        <dbReference type="ARBA" id="ARBA00006464"/>
    </source>
</evidence>
<keyword evidence="4" id="KW-1185">Reference proteome</keyword>
<feature type="domain" description="Bacterial sugar transferase" evidence="2">
    <location>
        <begin position="8"/>
        <end position="182"/>
    </location>
</feature>
<comment type="similarity">
    <text evidence="1">Belongs to the bacterial sugar transferase family.</text>
</comment>
<dbReference type="RefSeq" id="WP_312894463.1">
    <property type="nucleotide sequence ID" value="NZ_JAGGLB010000004.1"/>
</dbReference>
<protein>
    <submittedName>
        <fullName evidence="3">Lipopolysaccharide/colanic/teichoic acid biosynthesis glycosyltransferase</fullName>
    </submittedName>
</protein>
<gene>
    <name evidence="3" type="ORF">J2Z66_001895</name>
</gene>
<evidence type="ECO:0000313" key="3">
    <source>
        <dbReference type="EMBL" id="MBP1990297.1"/>
    </source>
</evidence>
<dbReference type="Pfam" id="PF02397">
    <property type="entry name" value="Bac_transf"/>
    <property type="match status" value="1"/>
</dbReference>
<dbReference type="PANTHER" id="PTHR30576">
    <property type="entry name" value="COLANIC BIOSYNTHESIS UDP-GLUCOSE LIPID CARRIER TRANSFERASE"/>
    <property type="match status" value="1"/>
</dbReference>
<comment type="caution">
    <text evidence="3">The sequence shown here is derived from an EMBL/GenBank/DDBJ whole genome shotgun (WGS) entry which is preliminary data.</text>
</comment>
<name>A0ABS4IRU6_9BACL</name>
<dbReference type="Proteomes" id="UP001519287">
    <property type="component" value="Unassembled WGS sequence"/>
</dbReference>
<evidence type="ECO:0000313" key="4">
    <source>
        <dbReference type="Proteomes" id="UP001519287"/>
    </source>
</evidence>
<dbReference type="InterPro" id="IPR003362">
    <property type="entry name" value="Bact_transf"/>
</dbReference>
<dbReference type="PANTHER" id="PTHR30576:SF8">
    <property type="entry name" value="UNDECAPRENYL-PHOSPHATE GALACTOSE PHOSPHOTRANSFERASE"/>
    <property type="match status" value="1"/>
</dbReference>